<gene>
    <name evidence="1" type="ORF">JKJ07_49300</name>
</gene>
<protein>
    <submittedName>
        <fullName evidence="1">Uncharacterized protein</fullName>
    </submittedName>
</protein>
<reference evidence="1 2" key="1">
    <citation type="submission" date="2021-01" db="EMBL/GenBank/DDBJ databases">
        <title>Actinoplanes sp. nov. LDG1-01 isolated from lichen.</title>
        <authorList>
            <person name="Saeng-In P."/>
            <person name="Phongsopitanun W."/>
            <person name="Kanchanasin P."/>
            <person name="Yuki M."/>
            <person name="Kudo T."/>
            <person name="Ohkuma M."/>
            <person name="Tanasupawat S."/>
        </authorList>
    </citation>
    <scope>NUCLEOTIDE SEQUENCE [LARGE SCALE GENOMIC DNA]</scope>
    <source>
        <strain evidence="1 2">LDG1-01</strain>
    </source>
</reference>
<organism evidence="1 2">
    <name type="scientific">Paractinoplanes lichenicola</name>
    <dbReference type="NCBI Taxonomy" id="2802976"/>
    <lineage>
        <taxon>Bacteria</taxon>
        <taxon>Bacillati</taxon>
        <taxon>Actinomycetota</taxon>
        <taxon>Actinomycetes</taxon>
        <taxon>Micromonosporales</taxon>
        <taxon>Micromonosporaceae</taxon>
        <taxon>Paractinoplanes</taxon>
    </lineage>
</organism>
<comment type="caution">
    <text evidence="1">The sequence shown here is derived from an EMBL/GenBank/DDBJ whole genome shotgun (WGS) entry which is preliminary data.</text>
</comment>
<dbReference type="SUPFAM" id="SSF81891">
    <property type="entry name" value="Poly A polymerase C-terminal region-like"/>
    <property type="match status" value="1"/>
</dbReference>
<keyword evidence="2" id="KW-1185">Reference proteome</keyword>
<name>A0ABS1W6D1_9ACTN</name>
<dbReference type="Proteomes" id="UP000598996">
    <property type="component" value="Unassembled WGS sequence"/>
</dbReference>
<evidence type="ECO:0000313" key="1">
    <source>
        <dbReference type="EMBL" id="MBL7262294.1"/>
    </source>
</evidence>
<accession>A0ABS1W6D1</accession>
<dbReference type="RefSeq" id="WP_203078839.1">
    <property type="nucleotide sequence ID" value="NZ_JAENHO010000030.1"/>
</dbReference>
<sequence>MSYQLNAAIGPYDLLRDVAGSSVAPLRQRMGLLPLRRGLEHALGDWSRSGAIGQVEADFFGGDGYQTASLWRGGQRAWGPSRTTEFPTARRPDWPINAVLAQLGVVLEPRDARPDHHDLFAEVGLGAERDHEGWAERAAEAQHYRTYDDWHAAQQQEREAAARRAADARLATIEAPLDGAEVMRILDIPAGPQVGAAIRFLRSLVAERGELSRTDAVAALRARFSGR</sequence>
<evidence type="ECO:0000313" key="2">
    <source>
        <dbReference type="Proteomes" id="UP000598996"/>
    </source>
</evidence>
<dbReference type="EMBL" id="JAENHO010000030">
    <property type="protein sequence ID" value="MBL7262294.1"/>
    <property type="molecule type" value="Genomic_DNA"/>
</dbReference>
<proteinExistence type="predicted"/>